<dbReference type="STRING" id="1470563.SAMN05444000_10519"/>
<evidence type="ECO:0000256" key="1">
    <source>
        <dbReference type="ARBA" id="ARBA00022729"/>
    </source>
</evidence>
<dbReference type="AlphaFoldDB" id="A0A1M6GG05"/>
<evidence type="ECO:0000313" key="4">
    <source>
        <dbReference type="Proteomes" id="UP000183982"/>
    </source>
</evidence>
<dbReference type="PANTHER" id="PTHR30222:SF17">
    <property type="entry name" value="SPERMIDINE_PUTRESCINE-BINDING PERIPLASMIC PROTEIN"/>
    <property type="match status" value="1"/>
</dbReference>
<keyword evidence="1 2" id="KW-0732">Signal</keyword>
<dbReference type="InterPro" id="IPR006059">
    <property type="entry name" value="SBP"/>
</dbReference>
<reference evidence="4" key="1">
    <citation type="submission" date="2016-11" db="EMBL/GenBank/DDBJ databases">
        <authorList>
            <person name="Varghese N."/>
            <person name="Submissions S."/>
        </authorList>
    </citation>
    <scope>NUCLEOTIDE SEQUENCE [LARGE SCALE GENOMIC DNA]</scope>
    <source>
        <strain evidence="4">DSM 100564</strain>
    </source>
</reference>
<feature type="chain" id="PRO_5012002662" evidence="2">
    <location>
        <begin position="25"/>
        <end position="354"/>
    </location>
</feature>
<dbReference type="EMBL" id="FQZQ01000005">
    <property type="protein sequence ID" value="SHJ08886.1"/>
    <property type="molecule type" value="Genomic_DNA"/>
</dbReference>
<dbReference type="OrthoDB" id="9769319at2"/>
<dbReference type="Pfam" id="PF13416">
    <property type="entry name" value="SBP_bac_8"/>
    <property type="match status" value="1"/>
</dbReference>
<keyword evidence="4" id="KW-1185">Reference proteome</keyword>
<feature type="signal peptide" evidence="2">
    <location>
        <begin position="1"/>
        <end position="24"/>
    </location>
</feature>
<protein>
    <submittedName>
        <fullName evidence="3">Spermidine/putrescine transport system substrate-binding protein</fullName>
    </submittedName>
</protein>
<dbReference type="RefSeq" id="WP_073250555.1">
    <property type="nucleotide sequence ID" value="NZ_FQZQ01000005.1"/>
</dbReference>
<sequence length="354" mass="39281">MYHFRKTATCIAAALSLTAGAVMAADADLVIFDWAGYEDPEFFKAYTAKHGDSPTYAFFGDEEEAFQKLRSGFKADMAHPCSQSVPKWIEAGLLAPLDISRIDRWDELETSFRDIPAFQKDGEYYFIPVDWGNTLVTYHTEHLKAEDVQSLQAFADPKHAGRISVGDNVDDAYALGFLATGVTDWTKATDEEFKAASDFLRKVHQNVRTYWADGASLAQLMQSGEVYLSWAWNETFSTMSYEGHPIAINKDTDEGSSAWVCGYTKLADAPGSEDKFYDFINAWLEPATANYLVGYWGYGHGNATAMAAMAEADLAAVGLASNEQSRAKTLWQSPVPSELREKMIAEFELIKAGF</sequence>
<gene>
    <name evidence="3" type="ORF">SAMN05444000_10519</name>
</gene>
<evidence type="ECO:0000313" key="3">
    <source>
        <dbReference type="EMBL" id="SHJ08886.1"/>
    </source>
</evidence>
<dbReference type="Proteomes" id="UP000183982">
    <property type="component" value="Unassembled WGS sequence"/>
</dbReference>
<accession>A0A1M6GG05</accession>
<dbReference type="SUPFAM" id="SSF53850">
    <property type="entry name" value="Periplasmic binding protein-like II"/>
    <property type="match status" value="1"/>
</dbReference>
<dbReference type="PANTHER" id="PTHR30222">
    <property type="entry name" value="SPERMIDINE/PUTRESCINE-BINDING PERIPLASMIC PROTEIN"/>
    <property type="match status" value="1"/>
</dbReference>
<evidence type="ECO:0000256" key="2">
    <source>
        <dbReference type="SAM" id="SignalP"/>
    </source>
</evidence>
<proteinExistence type="predicted"/>
<organism evidence="3 4">
    <name type="scientific">Shimia gijangensis</name>
    <dbReference type="NCBI Taxonomy" id="1470563"/>
    <lineage>
        <taxon>Bacteria</taxon>
        <taxon>Pseudomonadati</taxon>
        <taxon>Pseudomonadota</taxon>
        <taxon>Alphaproteobacteria</taxon>
        <taxon>Rhodobacterales</taxon>
        <taxon>Roseobacteraceae</taxon>
    </lineage>
</organism>
<name>A0A1M6GG05_9RHOB</name>
<dbReference type="Gene3D" id="3.40.190.10">
    <property type="entry name" value="Periplasmic binding protein-like II"/>
    <property type="match status" value="2"/>
</dbReference>